<dbReference type="Proteomes" id="UP000275078">
    <property type="component" value="Unassembled WGS sequence"/>
</dbReference>
<feature type="domain" description="C2H2-type" evidence="2">
    <location>
        <begin position="359"/>
        <end position="387"/>
    </location>
</feature>
<dbReference type="SMART" id="SM00355">
    <property type="entry name" value="ZnF_C2H2"/>
    <property type="match status" value="3"/>
</dbReference>
<feature type="domain" description="C2H2-type" evidence="2">
    <location>
        <begin position="395"/>
        <end position="419"/>
    </location>
</feature>
<name>A0A3N4HK71_ASCIM</name>
<keyword evidence="4" id="KW-1185">Reference proteome</keyword>
<dbReference type="STRING" id="1160509.A0A3N4HK71"/>
<evidence type="ECO:0000259" key="2">
    <source>
        <dbReference type="SMART" id="SM00355"/>
    </source>
</evidence>
<gene>
    <name evidence="3" type="ORF">BJ508DRAFT_53231</name>
</gene>
<reference evidence="3 4" key="1">
    <citation type="journal article" date="2018" name="Nat. Ecol. Evol.">
        <title>Pezizomycetes genomes reveal the molecular basis of ectomycorrhizal truffle lifestyle.</title>
        <authorList>
            <person name="Murat C."/>
            <person name="Payen T."/>
            <person name="Noel B."/>
            <person name="Kuo A."/>
            <person name="Morin E."/>
            <person name="Chen J."/>
            <person name="Kohler A."/>
            <person name="Krizsan K."/>
            <person name="Balestrini R."/>
            <person name="Da Silva C."/>
            <person name="Montanini B."/>
            <person name="Hainaut M."/>
            <person name="Levati E."/>
            <person name="Barry K.W."/>
            <person name="Belfiori B."/>
            <person name="Cichocki N."/>
            <person name="Clum A."/>
            <person name="Dockter R.B."/>
            <person name="Fauchery L."/>
            <person name="Guy J."/>
            <person name="Iotti M."/>
            <person name="Le Tacon F."/>
            <person name="Lindquist E.A."/>
            <person name="Lipzen A."/>
            <person name="Malagnac F."/>
            <person name="Mello A."/>
            <person name="Molinier V."/>
            <person name="Miyauchi S."/>
            <person name="Poulain J."/>
            <person name="Riccioni C."/>
            <person name="Rubini A."/>
            <person name="Sitrit Y."/>
            <person name="Splivallo R."/>
            <person name="Traeger S."/>
            <person name="Wang M."/>
            <person name="Zifcakova L."/>
            <person name="Wipf D."/>
            <person name="Zambonelli A."/>
            <person name="Paolocci F."/>
            <person name="Nowrousian M."/>
            <person name="Ottonello S."/>
            <person name="Baldrian P."/>
            <person name="Spatafora J.W."/>
            <person name="Henrissat B."/>
            <person name="Nagy L.G."/>
            <person name="Aury J.M."/>
            <person name="Wincker P."/>
            <person name="Grigoriev I.V."/>
            <person name="Bonfante P."/>
            <person name="Martin F.M."/>
        </authorList>
    </citation>
    <scope>NUCLEOTIDE SEQUENCE [LARGE SCALE GENOMIC DNA]</scope>
    <source>
        <strain evidence="3 4">RN42</strain>
    </source>
</reference>
<protein>
    <recommendedName>
        <fullName evidence="2">C2H2-type domain-containing protein</fullName>
    </recommendedName>
</protein>
<evidence type="ECO:0000256" key="1">
    <source>
        <dbReference type="SAM" id="MobiDB-lite"/>
    </source>
</evidence>
<feature type="region of interest" description="Disordered" evidence="1">
    <location>
        <begin position="515"/>
        <end position="541"/>
    </location>
</feature>
<feature type="region of interest" description="Disordered" evidence="1">
    <location>
        <begin position="643"/>
        <end position="700"/>
    </location>
</feature>
<dbReference type="PANTHER" id="PTHR35391">
    <property type="entry name" value="C2H2-TYPE DOMAIN-CONTAINING PROTEIN-RELATED"/>
    <property type="match status" value="1"/>
</dbReference>
<feature type="compositionally biased region" description="Pro residues" evidence="1">
    <location>
        <begin position="649"/>
        <end position="665"/>
    </location>
</feature>
<dbReference type="OrthoDB" id="5412071at2759"/>
<dbReference type="InterPro" id="IPR013087">
    <property type="entry name" value="Znf_C2H2_type"/>
</dbReference>
<dbReference type="EMBL" id="ML119826">
    <property type="protein sequence ID" value="RPA73296.1"/>
    <property type="molecule type" value="Genomic_DNA"/>
</dbReference>
<dbReference type="InterPro" id="IPR058925">
    <property type="entry name" value="zf-C2H2_AcuF"/>
</dbReference>
<evidence type="ECO:0000313" key="3">
    <source>
        <dbReference type="EMBL" id="RPA73296.1"/>
    </source>
</evidence>
<dbReference type="AlphaFoldDB" id="A0A3N4HK71"/>
<sequence length="772" mass="85874">MSCELAPNGLRNASLTIRDTQNGEKIGILRDLYSIGTDIFTNITFSNELQQLSLQDAELLVRWKNERGRFSIWGRDTSTENGDLDDTFATDPGAGLRKTLLYLLASTVSSLWSILLILDIKKTSKLHTFLQLLDTICSDVDDERWSARITVLADDLVDIQKQMDDIGIDDTDISDVLGDLLEDLKSTNDRLFGLIPAIEQHVKDSNATRIPPGAQAYISNIKDKFSSVSHVLATRLATINWQRHNRIRQQLETGAEEERVKQENKPEKDSALGTSLFTFELALPADVQNPYTKKYASSIVSATSFGTTTSGFSGNAKIPPPPVKLGSKTTFNCTICFKTVTMTENREWKKHVLRDLQPYSCTSDSCPEGDKTFDSRKDWIEHEFSCHRQETSRHWVCFDCGEMEFSDENSLAGHHSTNHRSLSDQATQYRFKPTSLPSKTCCPFCNETISQTKTDVKLHIGRHMDEIALKALPQSFGEIDEEGDDADSNIEDGTRQTLESHFSISMDSTTTIEHKQSHASDRCNPVDFEGVENQNTRESEDSILQPQLFPNDNLDSDASQSSQIPVSQFISKWAGTLAEYNDMQASRGLANGELEPLQSVEAALSGSRSPSPDVYASSLPLAYPFKSIIMDIPAPRHAIFAPNGMKRPPLLPPPRPPPPPPPPPVLHTTGVESAGFRGPSEPSQFLRMPPLGSGIRFESQRNENEIPARLCLRGGSAANEYTGVLTHNDERRERMAESLEKAGCDMETESLEDSSVNPRNLVNFHIRPLIGQ</sequence>
<organism evidence="3 4">
    <name type="scientific">Ascobolus immersus RN42</name>
    <dbReference type="NCBI Taxonomy" id="1160509"/>
    <lineage>
        <taxon>Eukaryota</taxon>
        <taxon>Fungi</taxon>
        <taxon>Dikarya</taxon>
        <taxon>Ascomycota</taxon>
        <taxon>Pezizomycotina</taxon>
        <taxon>Pezizomycetes</taxon>
        <taxon>Pezizales</taxon>
        <taxon>Ascobolaceae</taxon>
        <taxon>Ascobolus</taxon>
    </lineage>
</organism>
<proteinExistence type="predicted"/>
<feature type="domain" description="C2H2-type" evidence="2">
    <location>
        <begin position="440"/>
        <end position="463"/>
    </location>
</feature>
<accession>A0A3N4HK71</accession>
<dbReference type="PANTHER" id="PTHR35391:SF7">
    <property type="entry name" value="C2H2-TYPE DOMAIN-CONTAINING PROTEIN"/>
    <property type="match status" value="1"/>
</dbReference>
<dbReference type="Pfam" id="PF26082">
    <property type="entry name" value="zf-C2H2_AcuF"/>
    <property type="match status" value="1"/>
</dbReference>
<evidence type="ECO:0000313" key="4">
    <source>
        <dbReference type="Proteomes" id="UP000275078"/>
    </source>
</evidence>